<dbReference type="EMBL" id="JACHXW010000004">
    <property type="protein sequence ID" value="MBB3151791.1"/>
    <property type="molecule type" value="Genomic_DNA"/>
</dbReference>
<keyword evidence="1" id="KW-0678">Repressor</keyword>
<evidence type="ECO:0000256" key="3">
    <source>
        <dbReference type="ARBA" id="ARBA00023125"/>
    </source>
</evidence>
<dbReference type="GO" id="GO:0032259">
    <property type="term" value="P:methylation"/>
    <property type="evidence" value="ECO:0007669"/>
    <property type="project" value="UniProtKB-KW"/>
</dbReference>
<evidence type="ECO:0000256" key="4">
    <source>
        <dbReference type="ARBA" id="ARBA00023163"/>
    </source>
</evidence>
<dbReference type="AlphaFoldDB" id="A0A7W5C641"/>
<accession>A0A7W5C641</accession>
<proteinExistence type="predicted"/>
<dbReference type="Pfam" id="PF08241">
    <property type="entry name" value="Methyltransf_11"/>
    <property type="match status" value="1"/>
</dbReference>
<dbReference type="GO" id="GO:0003700">
    <property type="term" value="F:DNA-binding transcription factor activity"/>
    <property type="evidence" value="ECO:0007669"/>
    <property type="project" value="InterPro"/>
</dbReference>
<dbReference type="InterPro" id="IPR013216">
    <property type="entry name" value="Methyltransf_11"/>
</dbReference>
<dbReference type="InterPro" id="IPR047057">
    <property type="entry name" value="MerR_fam"/>
</dbReference>
<dbReference type="EC" id="2.1.1.-" evidence="6"/>
<protein>
    <submittedName>
        <fullName evidence="6">Putative AdoMet-dependent methyltransferase</fullName>
        <ecNumber evidence="6">2.1.1.-</ecNumber>
    </submittedName>
</protein>
<dbReference type="GO" id="GO:0008757">
    <property type="term" value="F:S-adenosylmethionine-dependent methyltransferase activity"/>
    <property type="evidence" value="ECO:0007669"/>
    <property type="project" value="InterPro"/>
</dbReference>
<dbReference type="InterPro" id="IPR000551">
    <property type="entry name" value="MerR-type_HTH_dom"/>
</dbReference>
<gene>
    <name evidence="6" type="ORF">FHS16_001837</name>
</gene>
<evidence type="ECO:0000259" key="5">
    <source>
        <dbReference type="PROSITE" id="PS50937"/>
    </source>
</evidence>
<keyword evidence="2" id="KW-0805">Transcription regulation</keyword>
<keyword evidence="3" id="KW-0238">DNA-binding</keyword>
<comment type="caution">
    <text evidence="6">The sequence shown here is derived from an EMBL/GenBank/DDBJ whole genome shotgun (WGS) entry which is preliminary data.</text>
</comment>
<dbReference type="PRINTS" id="PR00040">
    <property type="entry name" value="HTHMERR"/>
</dbReference>
<dbReference type="SMART" id="SM00422">
    <property type="entry name" value="HTH_MERR"/>
    <property type="match status" value="1"/>
</dbReference>
<dbReference type="CDD" id="cd00592">
    <property type="entry name" value="HTH_MerR-like"/>
    <property type="match status" value="1"/>
</dbReference>
<dbReference type="InterPro" id="IPR029063">
    <property type="entry name" value="SAM-dependent_MTases_sf"/>
</dbReference>
<dbReference type="PANTHER" id="PTHR30204">
    <property type="entry name" value="REDOX-CYCLING DRUG-SENSING TRANSCRIPTIONAL ACTIVATOR SOXR"/>
    <property type="match status" value="1"/>
</dbReference>
<keyword evidence="6" id="KW-0808">Transferase</keyword>
<dbReference type="CDD" id="cd02440">
    <property type="entry name" value="AdoMet_MTases"/>
    <property type="match status" value="1"/>
</dbReference>
<evidence type="ECO:0000256" key="2">
    <source>
        <dbReference type="ARBA" id="ARBA00023015"/>
    </source>
</evidence>
<organism evidence="6 7">
    <name type="scientific">Paenibacillus endophyticus</name>
    <dbReference type="NCBI Taxonomy" id="1294268"/>
    <lineage>
        <taxon>Bacteria</taxon>
        <taxon>Bacillati</taxon>
        <taxon>Bacillota</taxon>
        <taxon>Bacilli</taxon>
        <taxon>Bacillales</taxon>
        <taxon>Paenibacillaceae</taxon>
        <taxon>Paenibacillus</taxon>
    </lineage>
</organism>
<sequence length="325" mass="36747">MMIIRVHEAARQLGVTPRTLRFYEEKGLIQPQKAPENKYRSYSEQDLTRLRWIISLRELGMPLSSIQETISRMNDTDIFIRTLDSARSNLYEQWITATKALQALDETISEWQRSRNPDLERLEHAADEMKRSRMIRASWSDQWNYDEMALLHGNDTPLAALQGVLEEDQYYQALIRTVEWIDPVSNEPGLELASGSGNLSALLVQAGASLTAVEQSAEMIAIVRRRLPSVDAKQGNMLSLPLAAHSFSFIACSFAMHHLDHAQQEVALEEMDRVLLSGGRIAISDVTTNNGKDSLQQADWFRRHGYSVVTESLNSASQLVFASKI</sequence>
<dbReference type="GO" id="GO:0003677">
    <property type="term" value="F:DNA binding"/>
    <property type="evidence" value="ECO:0007669"/>
    <property type="project" value="UniProtKB-KW"/>
</dbReference>
<dbReference type="SUPFAM" id="SSF53335">
    <property type="entry name" value="S-adenosyl-L-methionine-dependent methyltransferases"/>
    <property type="match status" value="1"/>
</dbReference>
<evidence type="ECO:0000313" key="6">
    <source>
        <dbReference type="EMBL" id="MBB3151791.1"/>
    </source>
</evidence>
<feature type="domain" description="HTH merR-type" evidence="5">
    <location>
        <begin position="1"/>
        <end position="72"/>
    </location>
</feature>
<dbReference type="PANTHER" id="PTHR30204:SF69">
    <property type="entry name" value="MERR-FAMILY TRANSCRIPTIONAL REGULATOR"/>
    <property type="match status" value="1"/>
</dbReference>
<name>A0A7W5C641_9BACL</name>
<dbReference type="Proteomes" id="UP000518605">
    <property type="component" value="Unassembled WGS sequence"/>
</dbReference>
<dbReference type="PROSITE" id="PS50937">
    <property type="entry name" value="HTH_MERR_2"/>
    <property type="match status" value="1"/>
</dbReference>
<dbReference type="Gene3D" id="3.40.50.150">
    <property type="entry name" value="Vaccinia Virus protein VP39"/>
    <property type="match status" value="1"/>
</dbReference>
<keyword evidence="6" id="KW-0489">Methyltransferase</keyword>
<keyword evidence="7" id="KW-1185">Reference proteome</keyword>
<dbReference type="SUPFAM" id="SSF46955">
    <property type="entry name" value="Putative DNA-binding domain"/>
    <property type="match status" value="1"/>
</dbReference>
<dbReference type="InterPro" id="IPR009061">
    <property type="entry name" value="DNA-bd_dom_put_sf"/>
</dbReference>
<dbReference type="Pfam" id="PF13411">
    <property type="entry name" value="MerR_1"/>
    <property type="match status" value="1"/>
</dbReference>
<reference evidence="6 7" key="1">
    <citation type="submission" date="2020-08" db="EMBL/GenBank/DDBJ databases">
        <title>Genomic Encyclopedia of Type Strains, Phase III (KMG-III): the genomes of soil and plant-associated and newly described type strains.</title>
        <authorList>
            <person name="Whitman W."/>
        </authorList>
    </citation>
    <scope>NUCLEOTIDE SEQUENCE [LARGE SCALE GENOMIC DNA]</scope>
    <source>
        <strain evidence="6 7">CECT 8234</strain>
    </source>
</reference>
<evidence type="ECO:0000256" key="1">
    <source>
        <dbReference type="ARBA" id="ARBA00022491"/>
    </source>
</evidence>
<evidence type="ECO:0000313" key="7">
    <source>
        <dbReference type="Proteomes" id="UP000518605"/>
    </source>
</evidence>
<dbReference type="Gene3D" id="1.10.1660.10">
    <property type="match status" value="1"/>
</dbReference>
<keyword evidence="4" id="KW-0804">Transcription</keyword>